<organism evidence="1 2">
    <name type="scientific">Phialocephala subalpina</name>
    <dbReference type="NCBI Taxonomy" id="576137"/>
    <lineage>
        <taxon>Eukaryota</taxon>
        <taxon>Fungi</taxon>
        <taxon>Dikarya</taxon>
        <taxon>Ascomycota</taxon>
        <taxon>Pezizomycotina</taxon>
        <taxon>Leotiomycetes</taxon>
        <taxon>Helotiales</taxon>
        <taxon>Mollisiaceae</taxon>
        <taxon>Phialocephala</taxon>
        <taxon>Phialocephala fortinii species complex</taxon>
    </lineage>
</organism>
<proteinExistence type="predicted"/>
<evidence type="ECO:0000313" key="2">
    <source>
        <dbReference type="Proteomes" id="UP000184330"/>
    </source>
</evidence>
<dbReference type="EMBL" id="FJOG01000014">
    <property type="protein sequence ID" value="CZR59670.1"/>
    <property type="molecule type" value="Genomic_DNA"/>
</dbReference>
<sequence length="147" mass="16981">MSSANSKVEAPPQTYDVRKFTQYPYNYLEIQDLIFIFLDFEIRPDGFELVGLAAIQSSNPNNYPLAREYCNRVNSFLNPSSPYQLQNRQLDPSADRYLPGIKHLVIQLGADDIRPKFQESGKQPTRNHAAREQAWNGSLRFVEPPRY</sequence>
<dbReference type="AlphaFoldDB" id="A0A1L7X3R9"/>
<keyword evidence="2" id="KW-1185">Reference proteome</keyword>
<name>A0A1L7X3R9_9HELO</name>
<accession>A0A1L7X3R9</accession>
<evidence type="ECO:0000313" key="1">
    <source>
        <dbReference type="EMBL" id="CZR59670.1"/>
    </source>
</evidence>
<dbReference type="Proteomes" id="UP000184330">
    <property type="component" value="Unassembled WGS sequence"/>
</dbReference>
<reference evidence="1 2" key="1">
    <citation type="submission" date="2016-03" db="EMBL/GenBank/DDBJ databases">
        <authorList>
            <person name="Ploux O."/>
        </authorList>
    </citation>
    <scope>NUCLEOTIDE SEQUENCE [LARGE SCALE GENOMIC DNA]</scope>
    <source>
        <strain evidence="1 2">UAMH 11012</strain>
    </source>
</reference>
<gene>
    <name evidence="1" type="ORF">PAC_09564</name>
</gene>
<protein>
    <submittedName>
        <fullName evidence="1">Uncharacterized protein</fullName>
    </submittedName>
</protein>